<reference evidence="5" key="1">
    <citation type="journal article" date="2019" name="Int. J. Syst. Evol. Microbiol.">
        <title>The Global Catalogue of Microorganisms (GCM) 10K type strain sequencing project: providing services to taxonomists for standard genome sequencing and annotation.</title>
        <authorList>
            <consortium name="The Broad Institute Genomics Platform"/>
            <consortium name="The Broad Institute Genome Sequencing Center for Infectious Disease"/>
            <person name="Wu L."/>
            <person name="Ma J."/>
        </authorList>
    </citation>
    <scope>NUCLEOTIDE SEQUENCE [LARGE SCALE GENOMIC DNA]</scope>
    <source>
        <strain evidence="5">JCM 17111</strain>
    </source>
</reference>
<dbReference type="Gene3D" id="3.40.47.10">
    <property type="match status" value="1"/>
</dbReference>
<dbReference type="InterPro" id="IPR012328">
    <property type="entry name" value="Chalcone/stilbene_synt_C"/>
</dbReference>
<sequence length="406" mass="46342">MNSIILSNFHPIVVGKLINQKRINQYTKFLYHHFQNHPVIVEKEGKADRDLVSFEEISEHVDKYAVSSKNIEKRQVLIFDEVESFIVKDMDSTDPSNYVFPEGFEVLPESHYGPKIEVRMDWFKVKMGYVFDKFYELSHGKPENIIHVTCSGYSSPSLAQEAVIKRNWENVKVTHSYHMGCYGAFPAIRTGSGLLCYSKDKGRVDIVHTELLSVHLNLTEFSAANTMICSLFSDGFIGYSLYDETNFYKDTNLHKKVGLKILASHEVIIPDSLEDMTWDLGEYSFLMTLSKRVPVFIKKNVKEFISFMCNKINLNFEEEKAAMYFAIHPGGPKIIDYVVRELDIDKKQAQWSYEVLKHNGNMSSATIPHIFNEIVNDPNIKPNTKVIAIAFGPGLTATGLVLEKVA</sequence>
<dbReference type="InterPro" id="IPR016039">
    <property type="entry name" value="Thiolase-like"/>
</dbReference>
<dbReference type="PANTHER" id="PTHR11877">
    <property type="entry name" value="HYDROXYMETHYLGLUTARYL-COA SYNTHASE"/>
    <property type="match status" value="1"/>
</dbReference>
<comment type="similarity">
    <text evidence="1">Belongs to the thiolase-like superfamily. Chalcone/stilbene synthases family.</text>
</comment>
<dbReference type="InterPro" id="IPR011141">
    <property type="entry name" value="Polyketide_synthase_type-III"/>
</dbReference>
<organism evidence="4 5">
    <name type="scientific">Snuella lapsa</name>
    <dbReference type="NCBI Taxonomy" id="870481"/>
    <lineage>
        <taxon>Bacteria</taxon>
        <taxon>Pseudomonadati</taxon>
        <taxon>Bacteroidota</taxon>
        <taxon>Flavobacteriia</taxon>
        <taxon>Flavobacteriales</taxon>
        <taxon>Flavobacteriaceae</taxon>
        <taxon>Snuella</taxon>
    </lineage>
</organism>
<dbReference type="EMBL" id="BAABCY010000068">
    <property type="protein sequence ID" value="GAA3575139.1"/>
    <property type="molecule type" value="Genomic_DNA"/>
</dbReference>
<dbReference type="SUPFAM" id="SSF53901">
    <property type="entry name" value="Thiolase-like"/>
    <property type="match status" value="2"/>
</dbReference>
<keyword evidence="5" id="KW-1185">Reference proteome</keyword>
<name>A0ABP6Y5H7_9FLAO</name>
<dbReference type="Pfam" id="PF02797">
    <property type="entry name" value="Chal_sti_synt_C"/>
    <property type="match status" value="1"/>
</dbReference>
<protein>
    <recommendedName>
        <fullName evidence="3">Chalcone/stilbene synthase C-terminal domain-containing protein</fullName>
    </recommendedName>
</protein>
<dbReference type="Proteomes" id="UP001500954">
    <property type="component" value="Unassembled WGS sequence"/>
</dbReference>
<proteinExistence type="inferred from homology"/>
<evidence type="ECO:0000256" key="2">
    <source>
        <dbReference type="ARBA" id="ARBA00022679"/>
    </source>
</evidence>
<evidence type="ECO:0000313" key="4">
    <source>
        <dbReference type="EMBL" id="GAA3575139.1"/>
    </source>
</evidence>
<feature type="domain" description="Chalcone/stilbene synthase C-terminal" evidence="3">
    <location>
        <begin position="263"/>
        <end position="405"/>
    </location>
</feature>
<evidence type="ECO:0000313" key="5">
    <source>
        <dbReference type="Proteomes" id="UP001500954"/>
    </source>
</evidence>
<evidence type="ECO:0000259" key="3">
    <source>
        <dbReference type="Pfam" id="PF02797"/>
    </source>
</evidence>
<comment type="caution">
    <text evidence="4">The sequence shown here is derived from an EMBL/GenBank/DDBJ whole genome shotgun (WGS) entry which is preliminary data.</text>
</comment>
<gene>
    <name evidence="4" type="ORF">GCM10022395_25250</name>
</gene>
<accession>A0ABP6Y5H7</accession>
<evidence type="ECO:0000256" key="1">
    <source>
        <dbReference type="ARBA" id="ARBA00005531"/>
    </source>
</evidence>
<keyword evidence="2" id="KW-0808">Transferase</keyword>
<dbReference type="RefSeq" id="WP_345006628.1">
    <property type="nucleotide sequence ID" value="NZ_BAABCY010000068.1"/>
</dbReference>
<dbReference type="PANTHER" id="PTHR11877:SF46">
    <property type="entry name" value="TYPE III POLYKETIDE SYNTHASE A"/>
    <property type="match status" value="1"/>
</dbReference>